<organism evidence="2 3">
    <name type="scientific">Cladophialophora immunda</name>
    <dbReference type="NCBI Taxonomy" id="569365"/>
    <lineage>
        <taxon>Eukaryota</taxon>
        <taxon>Fungi</taxon>
        <taxon>Dikarya</taxon>
        <taxon>Ascomycota</taxon>
        <taxon>Pezizomycotina</taxon>
        <taxon>Eurotiomycetes</taxon>
        <taxon>Chaetothyriomycetidae</taxon>
        <taxon>Chaetothyriales</taxon>
        <taxon>Herpotrichiellaceae</taxon>
        <taxon>Cladophialophora</taxon>
    </lineage>
</organism>
<dbReference type="VEuPathDB" id="FungiDB:PV07_02516"/>
<reference evidence="2 3" key="1">
    <citation type="submission" date="2015-01" db="EMBL/GenBank/DDBJ databases">
        <title>The Genome Sequence of Cladophialophora immunda CBS83496.</title>
        <authorList>
            <consortium name="The Broad Institute Genomics Platform"/>
            <person name="Cuomo C."/>
            <person name="de Hoog S."/>
            <person name="Gorbushina A."/>
            <person name="Stielow B."/>
            <person name="Teixiera M."/>
            <person name="Abouelleil A."/>
            <person name="Chapman S.B."/>
            <person name="Priest M."/>
            <person name="Young S.K."/>
            <person name="Wortman J."/>
            <person name="Nusbaum C."/>
            <person name="Birren B."/>
        </authorList>
    </citation>
    <scope>NUCLEOTIDE SEQUENCE [LARGE SCALE GENOMIC DNA]</scope>
    <source>
        <strain evidence="2 3">CBS 83496</strain>
    </source>
</reference>
<dbReference type="AlphaFoldDB" id="A0A0D2AZU5"/>
<feature type="compositionally biased region" description="Basic residues" evidence="1">
    <location>
        <begin position="79"/>
        <end position="93"/>
    </location>
</feature>
<sequence length="155" mass="16854">MSFSKTSAADDGGLCAGASPSQASSSSRPHYPRPSISSHTPGRKRGHASTCWWIKPSGSPSHETPPQPVIGGRPPVRNVRGRGKGSIRKKNSMQRHGQTGLRSHSEQVPQWREVMHVVQGPEARKCPSRAKKRLLTSRQATKFVLCQVLSTSLTI</sequence>
<feature type="compositionally biased region" description="Polar residues" evidence="1">
    <location>
        <begin position="94"/>
        <end position="107"/>
    </location>
</feature>
<keyword evidence="3" id="KW-1185">Reference proteome</keyword>
<evidence type="ECO:0000256" key="1">
    <source>
        <dbReference type="SAM" id="MobiDB-lite"/>
    </source>
</evidence>
<feature type="compositionally biased region" description="Low complexity" evidence="1">
    <location>
        <begin position="69"/>
        <end position="78"/>
    </location>
</feature>
<feature type="region of interest" description="Disordered" evidence="1">
    <location>
        <begin position="1"/>
        <end position="107"/>
    </location>
</feature>
<gene>
    <name evidence="2" type="ORF">PV07_02516</name>
</gene>
<dbReference type="EMBL" id="KN847041">
    <property type="protein sequence ID" value="KIW30817.1"/>
    <property type="molecule type" value="Genomic_DNA"/>
</dbReference>
<feature type="compositionally biased region" description="Low complexity" evidence="1">
    <location>
        <begin position="16"/>
        <end position="39"/>
    </location>
</feature>
<name>A0A0D2AZU5_9EURO</name>
<dbReference type="HOGENOM" id="CLU_1722161_0_0_1"/>
<protein>
    <submittedName>
        <fullName evidence="2">Uncharacterized protein</fullName>
    </submittedName>
</protein>
<dbReference type="RefSeq" id="XP_016251033.1">
    <property type="nucleotide sequence ID" value="XM_016389131.1"/>
</dbReference>
<dbReference type="Proteomes" id="UP000054466">
    <property type="component" value="Unassembled WGS sequence"/>
</dbReference>
<dbReference type="GeneID" id="27341710"/>
<evidence type="ECO:0000313" key="2">
    <source>
        <dbReference type="EMBL" id="KIW30817.1"/>
    </source>
</evidence>
<accession>A0A0D2AZU5</accession>
<evidence type="ECO:0000313" key="3">
    <source>
        <dbReference type="Proteomes" id="UP000054466"/>
    </source>
</evidence>
<dbReference type="EMBL" id="KN847041">
    <property type="protein sequence ID" value="KIW30816.1"/>
    <property type="molecule type" value="Genomic_DNA"/>
</dbReference>
<dbReference type="RefSeq" id="XP_016251032.1">
    <property type="nucleotide sequence ID" value="XM_016389130.1"/>
</dbReference>
<proteinExistence type="predicted"/>